<evidence type="ECO:0000256" key="7">
    <source>
        <dbReference type="SAM" id="Phobius"/>
    </source>
</evidence>
<feature type="transmembrane region" description="Helical" evidence="7">
    <location>
        <begin position="76"/>
        <end position="96"/>
    </location>
</feature>
<feature type="transmembrane region" description="Helical" evidence="7">
    <location>
        <begin position="476"/>
        <end position="494"/>
    </location>
</feature>
<feature type="transmembrane region" description="Helical" evidence="7">
    <location>
        <begin position="373"/>
        <end position="396"/>
    </location>
</feature>
<evidence type="ECO:0000256" key="2">
    <source>
        <dbReference type="ARBA" id="ARBA00010199"/>
    </source>
</evidence>
<dbReference type="AlphaFoldDB" id="A0A080N4H3"/>
<sequence length="510" mass="53244">MTESMERRGEHNTAETAGDIGVNGDTTDNGGTTGDTTDEGIGSPTGNSDINNDTAGNSNDNDRIDRTQRRQIGRQIAALAIPTFGQLIADPLFVLIDTAVVGHIGRTALAGLSIGSTVILTAAGLCNFLAYGTTSSVGKLMGAGHRRRGFQAGMDGMWLAFIIGMVVSALLFGFATPICIAMGASGEVLTQAVSYLRAVIFGLPGMLLVYAANGIFRGLEKVRITLVAAVAGAVFNTALDFLFVFGFGWGVAGSGLATFAAQWFMGIFLTVPVLRWARQCGASLKPRLSGIGSVAGDGIPLFVRTLALRVCMVATVVLATHMGTAVLAGYQAVNSSWNFVLNMLDAIGISGQALVAVEIGAGHRRRAKGLTSIAARAGLWGGIAIGVALLAFGALSAPLFSPDPQVQVLIRAGIVVVAVILPLSGWMWALDGILIGAGDYTYLAVTCLTITGVYLPAVLMLGWAQSRWHLDGTVSMVLLWAVFGAVFIGGRSIANGLRTRTDQWIHQISQ</sequence>
<keyword evidence="3 7" id="KW-0812">Transmembrane</keyword>
<comment type="similarity">
    <text evidence="2">Belongs to the multi antimicrobial extrusion (MATE) (TC 2.A.66.1) family.</text>
</comment>
<feature type="compositionally biased region" description="Basic and acidic residues" evidence="6">
    <location>
        <begin position="1"/>
        <end position="13"/>
    </location>
</feature>
<name>A0A080N4H3_9BIFI</name>
<dbReference type="STRING" id="1341695.BBOMB_0718"/>
<organism evidence="8 9">
    <name type="scientific">Bifidobacterium bombi DSM 19703</name>
    <dbReference type="NCBI Taxonomy" id="1341695"/>
    <lineage>
        <taxon>Bacteria</taxon>
        <taxon>Bacillati</taxon>
        <taxon>Actinomycetota</taxon>
        <taxon>Actinomycetes</taxon>
        <taxon>Bifidobacteriales</taxon>
        <taxon>Bifidobacteriaceae</taxon>
        <taxon>Bifidobacterium</taxon>
    </lineage>
</organism>
<evidence type="ECO:0000313" key="9">
    <source>
        <dbReference type="Proteomes" id="UP000028730"/>
    </source>
</evidence>
<feature type="transmembrane region" description="Helical" evidence="7">
    <location>
        <begin position="156"/>
        <end position="183"/>
    </location>
</feature>
<feature type="region of interest" description="Disordered" evidence="6">
    <location>
        <begin position="1"/>
        <end position="63"/>
    </location>
</feature>
<evidence type="ECO:0000256" key="6">
    <source>
        <dbReference type="SAM" id="MobiDB-lite"/>
    </source>
</evidence>
<dbReference type="PANTHER" id="PTHR42893:SF46">
    <property type="entry name" value="PROTEIN DETOXIFICATION 44, CHLOROPLASTIC"/>
    <property type="match status" value="1"/>
</dbReference>
<dbReference type="PANTHER" id="PTHR42893">
    <property type="entry name" value="PROTEIN DETOXIFICATION 44, CHLOROPLASTIC-RELATED"/>
    <property type="match status" value="1"/>
</dbReference>
<evidence type="ECO:0000256" key="5">
    <source>
        <dbReference type="ARBA" id="ARBA00023136"/>
    </source>
</evidence>
<dbReference type="GO" id="GO:0042910">
    <property type="term" value="F:xenobiotic transmembrane transporter activity"/>
    <property type="evidence" value="ECO:0007669"/>
    <property type="project" value="InterPro"/>
</dbReference>
<reference evidence="8 9" key="1">
    <citation type="journal article" date="2014" name="Appl. Environ. Microbiol.">
        <title>Genomic encyclopedia of type strains of the genus Bifidobacterium.</title>
        <authorList>
            <person name="Milani C."/>
            <person name="Lugli G.A."/>
            <person name="Duranti S."/>
            <person name="Turroni F."/>
            <person name="Bottacini F."/>
            <person name="Mangifesta M."/>
            <person name="Sanchez B."/>
            <person name="Viappiani A."/>
            <person name="Mancabelli L."/>
            <person name="Taminiau B."/>
            <person name="Delcenserie V."/>
            <person name="Barrangou R."/>
            <person name="Margolles A."/>
            <person name="van Sinderen D."/>
            <person name="Ventura M."/>
        </authorList>
    </citation>
    <scope>NUCLEOTIDE SEQUENCE [LARGE SCALE GENOMIC DNA]</scope>
    <source>
        <strain evidence="8 9">DSM 19703</strain>
    </source>
</reference>
<gene>
    <name evidence="8" type="ORF">BBOMB_0718</name>
</gene>
<feature type="compositionally biased region" description="Polar residues" evidence="6">
    <location>
        <begin position="44"/>
        <end position="59"/>
    </location>
</feature>
<dbReference type="eggNOG" id="COG0534">
    <property type="taxonomic scope" value="Bacteria"/>
</dbReference>
<dbReference type="NCBIfam" id="TIGR00797">
    <property type="entry name" value="matE"/>
    <property type="match status" value="1"/>
</dbReference>
<dbReference type="InterPro" id="IPR002528">
    <property type="entry name" value="MATE_fam"/>
</dbReference>
<feature type="transmembrane region" description="Helical" evidence="7">
    <location>
        <begin position="408"/>
        <end position="430"/>
    </location>
</feature>
<feature type="transmembrane region" description="Helical" evidence="7">
    <location>
        <begin position="195"/>
        <end position="212"/>
    </location>
</feature>
<dbReference type="CDD" id="cd13136">
    <property type="entry name" value="MATE_DinF_like"/>
    <property type="match status" value="1"/>
</dbReference>
<comment type="subcellular location">
    <subcellularLocation>
        <location evidence="1">Membrane</location>
        <topology evidence="1">Multi-pass membrane protein</topology>
    </subcellularLocation>
</comment>
<dbReference type="GO" id="GO:0015297">
    <property type="term" value="F:antiporter activity"/>
    <property type="evidence" value="ECO:0007669"/>
    <property type="project" value="InterPro"/>
</dbReference>
<dbReference type="InterPro" id="IPR044644">
    <property type="entry name" value="DinF-like"/>
</dbReference>
<evidence type="ECO:0000256" key="1">
    <source>
        <dbReference type="ARBA" id="ARBA00004141"/>
    </source>
</evidence>
<evidence type="ECO:0000256" key="3">
    <source>
        <dbReference type="ARBA" id="ARBA00022692"/>
    </source>
</evidence>
<dbReference type="Proteomes" id="UP000028730">
    <property type="component" value="Unassembled WGS sequence"/>
</dbReference>
<comment type="caution">
    <text evidence="8">The sequence shown here is derived from an EMBL/GenBank/DDBJ whole genome shotgun (WGS) entry which is preliminary data.</text>
</comment>
<keyword evidence="5 7" id="KW-0472">Membrane</keyword>
<feature type="transmembrane region" description="Helical" evidence="7">
    <location>
        <begin position="108"/>
        <end position="131"/>
    </location>
</feature>
<feature type="transmembrane region" description="Helical" evidence="7">
    <location>
        <begin position="255"/>
        <end position="277"/>
    </location>
</feature>
<dbReference type="EMBL" id="ATLK01000001">
    <property type="protein sequence ID" value="KFF31370.1"/>
    <property type="molecule type" value="Genomic_DNA"/>
</dbReference>
<dbReference type="Pfam" id="PF01554">
    <property type="entry name" value="MatE"/>
    <property type="match status" value="2"/>
</dbReference>
<accession>A0A080N4H3</accession>
<evidence type="ECO:0000313" key="8">
    <source>
        <dbReference type="EMBL" id="KFF31370.1"/>
    </source>
</evidence>
<evidence type="ECO:0000256" key="4">
    <source>
        <dbReference type="ARBA" id="ARBA00022989"/>
    </source>
</evidence>
<feature type="transmembrane region" description="Helical" evidence="7">
    <location>
        <begin position="442"/>
        <end position="464"/>
    </location>
</feature>
<feature type="transmembrane region" description="Helical" evidence="7">
    <location>
        <begin position="224"/>
        <end position="249"/>
    </location>
</feature>
<keyword evidence="9" id="KW-1185">Reference proteome</keyword>
<feature type="compositionally biased region" description="Low complexity" evidence="6">
    <location>
        <begin position="18"/>
        <end position="30"/>
    </location>
</feature>
<proteinExistence type="inferred from homology"/>
<keyword evidence="4 7" id="KW-1133">Transmembrane helix</keyword>
<dbReference type="GO" id="GO:0005886">
    <property type="term" value="C:plasma membrane"/>
    <property type="evidence" value="ECO:0007669"/>
    <property type="project" value="TreeGrafter"/>
</dbReference>
<feature type="transmembrane region" description="Helical" evidence="7">
    <location>
        <begin position="339"/>
        <end position="361"/>
    </location>
</feature>
<protein>
    <submittedName>
        <fullName evidence="8">MATE efflux family protein</fullName>
    </submittedName>
</protein>
<feature type="transmembrane region" description="Helical" evidence="7">
    <location>
        <begin position="310"/>
        <end position="333"/>
    </location>
</feature>